<dbReference type="Gene3D" id="4.10.1000.10">
    <property type="entry name" value="Zinc finger, CCCH-type"/>
    <property type="match status" value="2"/>
</dbReference>
<feature type="compositionally biased region" description="Polar residues" evidence="11">
    <location>
        <begin position="105"/>
        <end position="132"/>
    </location>
</feature>
<feature type="compositionally biased region" description="Polar residues" evidence="11">
    <location>
        <begin position="41"/>
        <end position="51"/>
    </location>
</feature>
<feature type="domain" description="C3H1-type" evidence="12">
    <location>
        <begin position="530"/>
        <end position="558"/>
    </location>
</feature>
<keyword evidence="14" id="KW-1185">Reference proteome</keyword>
<proteinExistence type="predicted"/>
<dbReference type="PROSITE" id="PS50103">
    <property type="entry name" value="ZF_C3H1"/>
    <property type="match status" value="4"/>
</dbReference>
<feature type="domain" description="C3H1-type" evidence="12">
    <location>
        <begin position="613"/>
        <end position="640"/>
    </location>
</feature>
<feature type="domain" description="C3H1-type" evidence="12">
    <location>
        <begin position="562"/>
        <end position="585"/>
    </location>
</feature>
<feature type="compositionally biased region" description="Basic residues" evidence="11">
    <location>
        <begin position="271"/>
        <end position="285"/>
    </location>
</feature>
<feature type="compositionally biased region" description="Polar residues" evidence="11">
    <location>
        <begin position="313"/>
        <end position="322"/>
    </location>
</feature>
<dbReference type="FunFam" id="4.10.1000.10:FF:000022">
    <property type="entry name" value="Zinc finger CCCH domain-containing protein 7"/>
    <property type="match status" value="1"/>
</dbReference>
<dbReference type="Proteomes" id="UP000275408">
    <property type="component" value="Unassembled WGS sequence"/>
</dbReference>
<comment type="subunit">
    <text evidence="7">Interacts with SMAD1, SMAD3, SMAD4, CPSF2 and CPSF3.</text>
</comment>
<reference evidence="13 14" key="1">
    <citation type="journal article" date="2018" name="Sci. Rep.">
        <title>Comparative analysis of the Pocillopora damicornis genome highlights role of immune system in coral evolution.</title>
        <authorList>
            <person name="Cunning R."/>
            <person name="Bay R.A."/>
            <person name="Gillette P."/>
            <person name="Baker A.C."/>
            <person name="Traylor-Knowles N."/>
        </authorList>
    </citation>
    <scope>NUCLEOTIDE SEQUENCE [LARGE SCALE GENOMIC DNA]</scope>
    <source>
        <strain evidence="13">RSMAS</strain>
        <tissue evidence="13">Whole animal</tissue>
    </source>
</reference>
<feature type="zinc finger region" description="C3H1-type" evidence="10">
    <location>
        <begin position="586"/>
        <end position="612"/>
    </location>
</feature>
<feature type="compositionally biased region" description="Polar residues" evidence="11">
    <location>
        <begin position="465"/>
        <end position="476"/>
    </location>
</feature>
<dbReference type="PANTHER" id="PTHR46156">
    <property type="entry name" value="CCCH ZINGC FINGER"/>
    <property type="match status" value="1"/>
</dbReference>
<evidence type="ECO:0000313" key="14">
    <source>
        <dbReference type="Proteomes" id="UP000275408"/>
    </source>
</evidence>
<comment type="function">
    <text evidence="6">Required for the export of polyadenylated mRNAs from the nucleus. Enhances ACVR1B-induced SMAD-dependent transcription. Binds to single-stranded DNA but not to double-stranded DNA in vitro. Involved in RNA cleavage.</text>
</comment>
<feature type="domain" description="C3H1-type" evidence="12">
    <location>
        <begin position="586"/>
        <end position="612"/>
    </location>
</feature>
<feature type="compositionally biased region" description="Basic and acidic residues" evidence="11">
    <location>
        <begin position="674"/>
        <end position="690"/>
    </location>
</feature>
<evidence type="ECO:0000313" key="13">
    <source>
        <dbReference type="EMBL" id="RMX59178.1"/>
    </source>
</evidence>
<evidence type="ECO:0000256" key="6">
    <source>
        <dbReference type="ARBA" id="ARBA00057285"/>
    </source>
</evidence>
<evidence type="ECO:0000256" key="1">
    <source>
        <dbReference type="ARBA" id="ARBA00022723"/>
    </source>
</evidence>
<feature type="region of interest" description="Disordered" evidence="11">
    <location>
        <begin position="458"/>
        <end position="479"/>
    </location>
</feature>
<sequence>MADDSSKLKEQIAYLTNLIKSHKKIPSQRSVFGVQPCTVQDNSRSFSWQRPTQKGKTTKQQTLQPSLNHVRGQSGRVNSSYSLDRRKLNSQSSGHDSEKTKINAPVTSGSSGCSHTMNNNKSIPESKTVLKQNNRRTELPTPTMEQAQKSRMLSLQPNHTLTAKNPYVLNKKEIPPLSSVKTVAQKSALKWEKPSAASASGLSSDESKSHIDSELYRKKSQLLQVGTSLGKPSTKVKSSTMVPLEAPSTYGAHGSFKWSKSKPSASSNKEKKGKKSKPSRSKLKWTKLGAQVEAKKVLNPYVLKKESPGGGNTCQRQKSTSNKAKKLEKQPHCSSKYQTDSVVSKKVSSQRSSAGFIDRRQRTIQGESPVVTRYRVVRSKRKEAPIKAQKLNKVVVIGGIPYKTSSNKLTKAKSSSAEKGISKGSKGVGKLTKTIIIQGEKFVSDSKGKTLQRISKVPRRASLRESGSSKLRQTPMSRRRTSNGLVIILRTPTTLIRSKLNNTPSKALASRVLRRSIHNARVYNKNRSKPVSEQYCMFYNRFGKCHKRDTCPYIHDPSKVAVCTKFLRGRCKNLDGSCPFSHKIDPDKMPVCQFFLRGKCSNDSCPYSHVNVSKKAKVCEDFLKGFCARGQQCNKKHILECEEFSRTGKCSKGSQCKLMHKARKPAASRKRKSSSNEEHGSSKLPKRDLTGDEGFLPLIAGASDLEKIPAQDSLGNSQEETKEMTAAPVVIRPRFLKPIEAEKVRTPEHTSSE</sequence>
<dbReference type="EMBL" id="RCHS01000387">
    <property type="protein sequence ID" value="RMX59178.1"/>
    <property type="molecule type" value="Genomic_DNA"/>
</dbReference>
<evidence type="ECO:0000256" key="5">
    <source>
        <dbReference type="ARBA" id="ARBA00023125"/>
    </source>
</evidence>
<dbReference type="InterPro" id="IPR000571">
    <property type="entry name" value="Znf_CCCH"/>
</dbReference>
<gene>
    <name evidence="13" type="ORF">pdam_00007721</name>
</gene>
<feature type="region of interest" description="Disordered" evidence="11">
    <location>
        <begin position="41"/>
        <end position="159"/>
    </location>
</feature>
<feature type="compositionally biased region" description="Polar residues" evidence="11">
    <location>
        <begin position="143"/>
        <end position="159"/>
    </location>
</feature>
<feature type="region of interest" description="Disordered" evidence="11">
    <location>
        <begin position="303"/>
        <end position="345"/>
    </location>
</feature>
<feature type="compositionally biased region" description="Low complexity" evidence="11">
    <location>
        <begin position="52"/>
        <end position="64"/>
    </location>
</feature>
<feature type="zinc finger region" description="C3H1-type" evidence="10">
    <location>
        <begin position="562"/>
        <end position="585"/>
    </location>
</feature>
<dbReference type="PANTHER" id="PTHR46156:SF1">
    <property type="entry name" value="ZINC FINGER CCCH DOMAIN-CONTAINING PROTEIN 3"/>
    <property type="match status" value="1"/>
</dbReference>
<dbReference type="AlphaFoldDB" id="A0A3M6V0U3"/>
<feature type="region of interest" description="Disordered" evidence="11">
    <location>
        <begin position="661"/>
        <end position="694"/>
    </location>
</feature>
<accession>A0A3M6V0U3</accession>
<evidence type="ECO:0000256" key="10">
    <source>
        <dbReference type="PROSITE-ProRule" id="PRU00723"/>
    </source>
</evidence>
<feature type="region of interest" description="Disordered" evidence="11">
    <location>
        <begin position="252"/>
        <end position="287"/>
    </location>
</feature>
<evidence type="ECO:0000256" key="4">
    <source>
        <dbReference type="ARBA" id="ARBA00022833"/>
    </source>
</evidence>
<evidence type="ECO:0000256" key="3">
    <source>
        <dbReference type="ARBA" id="ARBA00022771"/>
    </source>
</evidence>
<feature type="zinc finger region" description="C3H1-type" evidence="10">
    <location>
        <begin position="613"/>
        <end position="640"/>
    </location>
</feature>
<protein>
    <recommendedName>
        <fullName evidence="8">Zinc finger CCCH domain-containing protein 3</fullName>
    </recommendedName>
    <alternativeName>
        <fullName evidence="9">Smad-interacting CPSF-like factor</fullName>
    </alternativeName>
</protein>
<dbReference type="STRING" id="46731.A0A3M6V0U3"/>
<dbReference type="OrthoDB" id="3247158at2759"/>
<feature type="region of interest" description="Disordered" evidence="11">
    <location>
        <begin position="706"/>
        <end position="729"/>
    </location>
</feature>
<feature type="region of interest" description="Disordered" evidence="11">
    <location>
        <begin position="188"/>
        <end position="208"/>
    </location>
</feature>
<dbReference type="GO" id="GO:0008270">
    <property type="term" value="F:zinc ion binding"/>
    <property type="evidence" value="ECO:0007669"/>
    <property type="project" value="UniProtKB-KW"/>
</dbReference>
<dbReference type="SMART" id="SM00356">
    <property type="entry name" value="ZnF_C3H1"/>
    <property type="match status" value="5"/>
</dbReference>
<organism evidence="13 14">
    <name type="scientific">Pocillopora damicornis</name>
    <name type="common">Cauliflower coral</name>
    <name type="synonym">Millepora damicornis</name>
    <dbReference type="NCBI Taxonomy" id="46731"/>
    <lineage>
        <taxon>Eukaryota</taxon>
        <taxon>Metazoa</taxon>
        <taxon>Cnidaria</taxon>
        <taxon>Anthozoa</taxon>
        <taxon>Hexacorallia</taxon>
        <taxon>Scleractinia</taxon>
        <taxon>Astrocoeniina</taxon>
        <taxon>Pocilloporidae</taxon>
        <taxon>Pocillopora</taxon>
    </lineage>
</organism>
<evidence type="ECO:0000256" key="11">
    <source>
        <dbReference type="SAM" id="MobiDB-lite"/>
    </source>
</evidence>
<keyword evidence="2" id="KW-0677">Repeat</keyword>
<evidence type="ECO:0000256" key="2">
    <source>
        <dbReference type="ARBA" id="ARBA00022737"/>
    </source>
</evidence>
<dbReference type="FunFam" id="4.10.1000.10:FF:000008">
    <property type="entry name" value="zinc finger CCCH domain-containing protein 3"/>
    <property type="match status" value="1"/>
</dbReference>
<dbReference type="GO" id="GO:0003677">
    <property type="term" value="F:DNA binding"/>
    <property type="evidence" value="ECO:0007669"/>
    <property type="project" value="UniProtKB-KW"/>
</dbReference>
<keyword evidence="3 10" id="KW-0863">Zinc-finger</keyword>
<keyword evidence="4 10" id="KW-0862">Zinc</keyword>
<keyword evidence="1 10" id="KW-0479">Metal-binding</keyword>
<evidence type="ECO:0000256" key="7">
    <source>
        <dbReference type="ARBA" id="ARBA00064187"/>
    </source>
</evidence>
<evidence type="ECO:0000259" key="12">
    <source>
        <dbReference type="PROSITE" id="PS50103"/>
    </source>
</evidence>
<feature type="compositionally biased region" description="Basic residues" evidence="11">
    <location>
        <begin position="661"/>
        <end position="673"/>
    </location>
</feature>
<name>A0A3M6V0U3_POCDA</name>
<evidence type="ECO:0000256" key="9">
    <source>
        <dbReference type="ARBA" id="ARBA00079564"/>
    </source>
</evidence>
<feature type="zinc finger region" description="C3H1-type" evidence="10">
    <location>
        <begin position="530"/>
        <end position="558"/>
    </location>
</feature>
<keyword evidence="5" id="KW-0238">DNA-binding</keyword>
<dbReference type="GO" id="GO:0005634">
    <property type="term" value="C:nucleus"/>
    <property type="evidence" value="ECO:0007669"/>
    <property type="project" value="TreeGrafter"/>
</dbReference>
<evidence type="ECO:0000256" key="8">
    <source>
        <dbReference type="ARBA" id="ARBA00071600"/>
    </source>
</evidence>
<comment type="caution">
    <text evidence="13">The sequence shown here is derived from an EMBL/GenBank/DDBJ whole genome shotgun (WGS) entry which is preliminary data.</text>
</comment>